<dbReference type="Gene3D" id="3.30.428.10">
    <property type="entry name" value="HIT-like"/>
    <property type="match status" value="1"/>
</dbReference>
<dbReference type="PANTHER" id="PTHR42997">
    <property type="entry name" value="HIT FAMILY HYDROLASE"/>
    <property type="match status" value="1"/>
</dbReference>
<dbReference type="SUPFAM" id="SSF54197">
    <property type="entry name" value="HIT-like"/>
    <property type="match status" value="1"/>
</dbReference>
<proteinExistence type="predicted"/>
<evidence type="ECO:0000256" key="4">
    <source>
        <dbReference type="PROSITE-ProRule" id="PRU00464"/>
    </source>
</evidence>
<feature type="binding site" evidence="3">
    <location>
        <begin position="114"/>
        <end position="117"/>
    </location>
    <ligand>
        <name>substrate</name>
    </ligand>
</feature>
<keyword evidence="1" id="KW-0547">Nucleotide-binding</keyword>
<dbReference type="EMBL" id="VNIB01000002">
    <property type="protein sequence ID" value="TYO99695.1"/>
    <property type="molecule type" value="Genomic_DNA"/>
</dbReference>
<dbReference type="InterPro" id="IPR052908">
    <property type="entry name" value="AP-4-A_phosphorylase"/>
</dbReference>
<dbReference type="PANTHER" id="PTHR42997:SF1">
    <property type="entry name" value="AP-4-A PHOSPHORYLASE"/>
    <property type="match status" value="1"/>
</dbReference>
<dbReference type="GO" id="GO:0000166">
    <property type="term" value="F:nucleotide binding"/>
    <property type="evidence" value="ECO:0007669"/>
    <property type="project" value="UniProtKB-KW"/>
</dbReference>
<feature type="binding site" evidence="3">
    <location>
        <position position="124"/>
    </location>
    <ligand>
        <name>substrate</name>
    </ligand>
</feature>
<name>A0A5D3WN92_9BACT</name>
<feature type="binding site" evidence="3">
    <location>
        <position position="52"/>
    </location>
    <ligand>
        <name>substrate</name>
    </ligand>
</feature>
<dbReference type="GO" id="GO:0016779">
    <property type="term" value="F:nucleotidyltransferase activity"/>
    <property type="evidence" value="ECO:0007669"/>
    <property type="project" value="UniProtKB-KW"/>
</dbReference>
<dbReference type="OrthoDB" id="9784774at2"/>
<keyword evidence="6" id="KW-0548">Nucleotidyltransferase</keyword>
<dbReference type="Proteomes" id="UP000324159">
    <property type="component" value="Unassembled WGS sequence"/>
</dbReference>
<comment type="caution">
    <text evidence="6">The sequence shown here is derived from an EMBL/GenBank/DDBJ whole genome shotgun (WGS) entry which is preliminary data.</text>
</comment>
<dbReference type="InterPro" id="IPR011146">
    <property type="entry name" value="HIT-like"/>
</dbReference>
<dbReference type="InterPro" id="IPR039383">
    <property type="entry name" value="FHIT"/>
</dbReference>
<dbReference type="PROSITE" id="PS51084">
    <property type="entry name" value="HIT_2"/>
    <property type="match status" value="1"/>
</dbReference>
<sequence>MKRLWAPWRMTYINGEDRQGRKGCIFCLDASTDEDEERLILHRGERAFVIMNRYPYSNGHLMVAPYRHTADLASLNADEVHEIWRLTVLARDVLRHWGNPDGFNVGMNWGKVAGAGVEDHLHQHVVPRWNGDTNFMPVLADVRVIPQHLEETATVLREIFRQIR</sequence>
<dbReference type="Pfam" id="PF01230">
    <property type="entry name" value="HIT"/>
    <property type="match status" value="1"/>
</dbReference>
<evidence type="ECO:0000256" key="3">
    <source>
        <dbReference type="PIRSR" id="PIRSR639383-2"/>
    </source>
</evidence>
<evidence type="ECO:0000313" key="6">
    <source>
        <dbReference type="EMBL" id="TYO99695.1"/>
    </source>
</evidence>
<organism evidence="6 7">
    <name type="scientific">Geothermobacter ehrlichii</name>
    <dbReference type="NCBI Taxonomy" id="213224"/>
    <lineage>
        <taxon>Bacteria</taxon>
        <taxon>Pseudomonadati</taxon>
        <taxon>Thermodesulfobacteriota</taxon>
        <taxon>Desulfuromonadia</taxon>
        <taxon>Desulfuromonadales</taxon>
        <taxon>Geothermobacteraceae</taxon>
        <taxon>Geothermobacter</taxon>
    </lineage>
</organism>
<protein>
    <submittedName>
        <fullName evidence="6">ATP adenylyltransferase</fullName>
    </submittedName>
</protein>
<dbReference type="CDD" id="cd01275">
    <property type="entry name" value="FHIT"/>
    <property type="match status" value="1"/>
</dbReference>
<feature type="domain" description="HIT" evidence="5">
    <location>
        <begin position="25"/>
        <end position="135"/>
    </location>
</feature>
<feature type="active site" description="Tele-AMP-histidine intermediate" evidence="2">
    <location>
        <position position="122"/>
    </location>
</feature>
<accession>A0A5D3WN92</accession>
<reference evidence="6 7" key="1">
    <citation type="submission" date="2019-07" db="EMBL/GenBank/DDBJ databases">
        <title>Genomic Encyclopedia of Type Strains, Phase IV (KMG-IV): sequencing the most valuable type-strain genomes for metagenomic binning, comparative biology and taxonomic classification.</title>
        <authorList>
            <person name="Goeker M."/>
        </authorList>
    </citation>
    <scope>NUCLEOTIDE SEQUENCE [LARGE SCALE GENOMIC DNA]</scope>
    <source>
        <strain evidence="6 7">SS015</strain>
    </source>
</reference>
<evidence type="ECO:0000256" key="1">
    <source>
        <dbReference type="ARBA" id="ARBA00022741"/>
    </source>
</evidence>
<evidence type="ECO:0000313" key="7">
    <source>
        <dbReference type="Proteomes" id="UP000324159"/>
    </source>
</evidence>
<keyword evidence="7" id="KW-1185">Reference proteome</keyword>
<dbReference type="InterPro" id="IPR036265">
    <property type="entry name" value="HIT-like_sf"/>
</dbReference>
<evidence type="ECO:0000256" key="2">
    <source>
        <dbReference type="PIRSR" id="PIRSR639383-1"/>
    </source>
</evidence>
<dbReference type="RefSeq" id="WP_148895021.1">
    <property type="nucleotide sequence ID" value="NZ_VNIB01000002.1"/>
</dbReference>
<gene>
    <name evidence="6" type="ORF">EDC39_102221</name>
</gene>
<keyword evidence="6" id="KW-0808">Transferase</keyword>
<dbReference type="AlphaFoldDB" id="A0A5D3WN92"/>
<evidence type="ECO:0000259" key="5">
    <source>
        <dbReference type="PROSITE" id="PS51084"/>
    </source>
</evidence>
<feature type="short sequence motif" description="Histidine triad motif" evidence="4">
    <location>
        <begin position="120"/>
        <end position="124"/>
    </location>
</feature>